<keyword evidence="1" id="KW-0472">Membrane</keyword>
<gene>
    <name evidence="3" type="primary">PLA2_1</name>
    <name evidence="3" type="ORF">CK203_018389</name>
</gene>
<evidence type="ECO:0000313" key="3">
    <source>
        <dbReference type="EMBL" id="RVX04284.1"/>
    </source>
</evidence>
<dbReference type="Proteomes" id="UP000288805">
    <property type="component" value="Unassembled WGS sequence"/>
</dbReference>
<dbReference type="AlphaFoldDB" id="A0A438J5Q2"/>
<name>A0A438J5Q2_VITVI</name>
<organism evidence="3 4">
    <name type="scientific">Vitis vinifera</name>
    <name type="common">Grape</name>
    <dbReference type="NCBI Taxonomy" id="29760"/>
    <lineage>
        <taxon>Eukaryota</taxon>
        <taxon>Viridiplantae</taxon>
        <taxon>Streptophyta</taxon>
        <taxon>Embryophyta</taxon>
        <taxon>Tracheophyta</taxon>
        <taxon>Spermatophyta</taxon>
        <taxon>Magnoliopsida</taxon>
        <taxon>eudicotyledons</taxon>
        <taxon>Gunneridae</taxon>
        <taxon>Pentapetalae</taxon>
        <taxon>rosids</taxon>
        <taxon>Vitales</taxon>
        <taxon>Vitaceae</taxon>
        <taxon>Viteae</taxon>
        <taxon>Vitis</taxon>
    </lineage>
</organism>
<evidence type="ECO:0000313" key="4">
    <source>
        <dbReference type="Proteomes" id="UP000288805"/>
    </source>
</evidence>
<dbReference type="Pfam" id="PF04059">
    <property type="entry name" value="RRM_2"/>
    <property type="match status" value="1"/>
</dbReference>
<dbReference type="OrthoDB" id="417481at2759"/>
<evidence type="ECO:0000256" key="1">
    <source>
        <dbReference type="SAM" id="Phobius"/>
    </source>
</evidence>
<keyword evidence="1" id="KW-0812">Transmembrane</keyword>
<feature type="transmembrane region" description="Helical" evidence="1">
    <location>
        <begin position="155"/>
        <end position="179"/>
    </location>
</feature>
<keyword evidence="1" id="KW-1133">Transmembrane helix</keyword>
<dbReference type="InterPro" id="IPR007201">
    <property type="entry name" value="Mei2-like_Rrm_C"/>
</dbReference>
<reference evidence="3 4" key="1">
    <citation type="journal article" date="2018" name="PLoS Genet.">
        <title>Population sequencing reveals clonal diversity and ancestral inbreeding in the grapevine cultivar Chardonnay.</title>
        <authorList>
            <person name="Roach M.J."/>
            <person name="Johnson D.L."/>
            <person name="Bohlmann J."/>
            <person name="van Vuuren H.J."/>
            <person name="Jones S.J."/>
            <person name="Pretorius I.S."/>
            <person name="Schmidt S.A."/>
            <person name="Borneman A.R."/>
        </authorList>
    </citation>
    <scope>NUCLEOTIDE SEQUENCE [LARGE SCALE GENOMIC DNA]</scope>
    <source>
        <strain evidence="4">cv. Chardonnay</strain>
        <tissue evidence="3">Leaf</tissue>
    </source>
</reference>
<evidence type="ECO:0000259" key="2">
    <source>
        <dbReference type="Pfam" id="PF04059"/>
    </source>
</evidence>
<comment type="caution">
    <text evidence="3">The sequence shown here is derived from an EMBL/GenBank/DDBJ whole genome shotgun (WGS) entry which is preliminary data.</text>
</comment>
<feature type="domain" description="Mei2-like C-terminal RNA recognition motif" evidence="2">
    <location>
        <begin position="18"/>
        <end position="60"/>
    </location>
</feature>
<proteinExistence type="predicted"/>
<sequence>MTQQQVQCGIWVRERNVPQATWRLYKAFHLQSWKVFNSTKICEVTYARIQGLEALKEHFKNSKFLCDTKTYLPVVFSPPRDGRQLTEPQPIVGNNKLIIGIITNDTKASDDNDDGDEWEMMMDGPHRLNNGDHVRDCDDDVEDYNDTIKVQTMTIVAMMMIALVLVPKDLCFSIFYCYVPMLPL</sequence>
<dbReference type="EMBL" id="QGNW01000061">
    <property type="protein sequence ID" value="RVX04284.1"/>
    <property type="molecule type" value="Genomic_DNA"/>
</dbReference>
<accession>A0A438J5Q2</accession>
<protein>
    <submittedName>
        <fullName evidence="3">Protein terminal ear1-like</fullName>
    </submittedName>
</protein>